<organism evidence="1 2">
    <name type="scientific">Capnocytophaga canis</name>
    <dbReference type="NCBI Taxonomy" id="1848903"/>
    <lineage>
        <taxon>Bacteria</taxon>
        <taxon>Pseudomonadati</taxon>
        <taxon>Bacteroidota</taxon>
        <taxon>Flavobacteriia</taxon>
        <taxon>Flavobacteriales</taxon>
        <taxon>Flavobacteriaceae</taxon>
        <taxon>Capnocytophaga</taxon>
    </lineage>
</organism>
<name>A0A3A1YIV0_9FLAO</name>
<comment type="caution">
    <text evidence="1">The sequence shown here is derived from an EMBL/GenBank/DDBJ whole genome shotgun (WGS) entry which is preliminary data.</text>
</comment>
<dbReference type="AlphaFoldDB" id="A0A3A1YIV0"/>
<evidence type="ECO:0000313" key="2">
    <source>
        <dbReference type="Proteomes" id="UP000265497"/>
    </source>
</evidence>
<gene>
    <name evidence="1" type="ORF">CKY20_05455</name>
</gene>
<reference evidence="1 2" key="1">
    <citation type="submission" date="2017-08" db="EMBL/GenBank/DDBJ databases">
        <title>Capnocytophaga canis 17-158 assembly.</title>
        <authorList>
            <person name="Gulvik C.A."/>
        </authorList>
    </citation>
    <scope>NUCLEOTIDE SEQUENCE [LARGE SCALE GENOMIC DNA]</scope>
    <source>
        <strain evidence="1 2">17-158</strain>
    </source>
</reference>
<dbReference type="Proteomes" id="UP000265497">
    <property type="component" value="Unassembled WGS sequence"/>
</dbReference>
<sequence length="271" mass="31681">MEAKQIFREFNKRFYLTQWNNAPDGGEHYEYLGVEEDFEKENFEKILMDFFGEKELYVSITAGKSFWLPIEKIADEILPFLGKKEIGIMNFTKDKILFISHISTFKTGIYKEYPKSREREAGTPLSVNFHANMIEEKTQKISEAIKPFFPKIETALRQDYGGVMEFLWIDVELIAWHDAFNFRFQKRVGIQDISGTSVANYYYNVGHYSVKPDFDHLKTLQDEGEICRYIFGLLYDSMAILEKKSKSLGGFNAQKFRADFKTACEKQGIIF</sequence>
<protein>
    <submittedName>
        <fullName evidence="1">Uncharacterized protein</fullName>
    </submittedName>
</protein>
<accession>A0A3A1YIV0</accession>
<proteinExistence type="predicted"/>
<evidence type="ECO:0000313" key="1">
    <source>
        <dbReference type="EMBL" id="RIY36970.1"/>
    </source>
</evidence>
<dbReference type="EMBL" id="NSDI01000004">
    <property type="protein sequence ID" value="RIY36970.1"/>
    <property type="molecule type" value="Genomic_DNA"/>
</dbReference>
<dbReference type="RefSeq" id="WP_119652507.1">
    <property type="nucleotide sequence ID" value="NZ_NSDI01000004.1"/>
</dbReference>